<feature type="signal peptide" evidence="4">
    <location>
        <begin position="1"/>
        <end position="24"/>
    </location>
</feature>
<feature type="compositionally biased region" description="Basic residues" evidence="3">
    <location>
        <begin position="525"/>
        <end position="536"/>
    </location>
</feature>
<proteinExistence type="predicted"/>
<feature type="region of interest" description="Disordered" evidence="3">
    <location>
        <begin position="1110"/>
        <end position="1649"/>
    </location>
</feature>
<feature type="compositionally biased region" description="Polar residues" evidence="3">
    <location>
        <begin position="1638"/>
        <end position="1649"/>
    </location>
</feature>
<dbReference type="InterPro" id="IPR018359">
    <property type="entry name" value="Bromodomain_CS"/>
</dbReference>
<feature type="compositionally biased region" description="Basic residues" evidence="3">
    <location>
        <begin position="1340"/>
        <end position="1353"/>
    </location>
</feature>
<feature type="compositionally biased region" description="Low complexity" evidence="3">
    <location>
        <begin position="2089"/>
        <end position="2106"/>
    </location>
</feature>
<keyword evidence="7" id="KW-1185">Reference proteome</keyword>
<feature type="compositionally biased region" description="Low complexity" evidence="3">
    <location>
        <begin position="1662"/>
        <end position="1674"/>
    </location>
</feature>
<dbReference type="OMA" id="NCKSIHE"/>
<feature type="compositionally biased region" description="Basic and acidic residues" evidence="3">
    <location>
        <begin position="1025"/>
        <end position="1034"/>
    </location>
</feature>
<dbReference type="SMART" id="SM00297">
    <property type="entry name" value="BROMO"/>
    <property type="match status" value="1"/>
</dbReference>
<feature type="compositionally biased region" description="Low complexity" evidence="3">
    <location>
        <begin position="379"/>
        <end position="402"/>
    </location>
</feature>
<feature type="compositionally biased region" description="Acidic residues" evidence="3">
    <location>
        <begin position="482"/>
        <end position="492"/>
    </location>
</feature>
<dbReference type="EMBL" id="LNIX01000006">
    <property type="protein sequence ID" value="OXA52521.1"/>
    <property type="molecule type" value="Genomic_DNA"/>
</dbReference>
<feature type="domain" description="Bromo" evidence="5">
    <location>
        <begin position="635"/>
        <end position="705"/>
    </location>
</feature>
<feature type="compositionally biased region" description="Low complexity" evidence="3">
    <location>
        <begin position="1325"/>
        <end position="1336"/>
    </location>
</feature>
<feature type="compositionally biased region" description="Low complexity" evidence="3">
    <location>
        <begin position="2032"/>
        <end position="2042"/>
    </location>
</feature>
<dbReference type="InterPro" id="IPR036427">
    <property type="entry name" value="Bromodomain-like_sf"/>
</dbReference>
<reference evidence="6 7" key="1">
    <citation type="submission" date="2015-12" db="EMBL/GenBank/DDBJ databases">
        <title>The genome of Folsomia candida.</title>
        <authorList>
            <person name="Faddeeva A."/>
            <person name="Derks M.F."/>
            <person name="Anvar Y."/>
            <person name="Smit S."/>
            <person name="Van Straalen N."/>
            <person name="Roelofs D."/>
        </authorList>
    </citation>
    <scope>NUCLEOTIDE SEQUENCE [LARGE SCALE GENOMIC DNA]</scope>
    <source>
        <strain evidence="6 7">VU population</strain>
        <tissue evidence="6">Whole body</tissue>
    </source>
</reference>
<dbReference type="PANTHER" id="PTHR47092:SF1">
    <property type="entry name" value="CHROMATIN REMODELING REGULATOR CECR2"/>
    <property type="match status" value="1"/>
</dbReference>
<evidence type="ECO:0000256" key="1">
    <source>
        <dbReference type="ARBA" id="ARBA00023117"/>
    </source>
</evidence>
<feature type="compositionally biased region" description="Polar residues" evidence="3">
    <location>
        <begin position="446"/>
        <end position="458"/>
    </location>
</feature>
<dbReference type="Proteomes" id="UP000198287">
    <property type="component" value="Unassembled WGS sequence"/>
</dbReference>
<dbReference type="CDD" id="cd05509">
    <property type="entry name" value="Bromo_gcn5_like"/>
    <property type="match status" value="1"/>
</dbReference>
<feature type="compositionally biased region" description="Polar residues" evidence="3">
    <location>
        <begin position="2013"/>
        <end position="2022"/>
    </location>
</feature>
<accession>A0A226E6L0</accession>
<feature type="region of interest" description="Disordered" evidence="3">
    <location>
        <begin position="737"/>
        <end position="819"/>
    </location>
</feature>
<feature type="compositionally biased region" description="Basic and acidic residues" evidence="3">
    <location>
        <begin position="852"/>
        <end position="867"/>
    </location>
</feature>
<evidence type="ECO:0000256" key="4">
    <source>
        <dbReference type="SAM" id="SignalP"/>
    </source>
</evidence>
<keyword evidence="4" id="KW-0732">Signal</keyword>
<feature type="region of interest" description="Disordered" evidence="3">
    <location>
        <begin position="2085"/>
        <end position="2147"/>
    </location>
</feature>
<dbReference type="PRINTS" id="PR00503">
    <property type="entry name" value="BROMODOMAIN"/>
</dbReference>
<name>A0A226E6L0_FOLCA</name>
<feature type="compositionally biased region" description="Basic residues" evidence="3">
    <location>
        <begin position="557"/>
        <end position="566"/>
    </location>
</feature>
<dbReference type="STRING" id="158441.A0A226E6L0"/>
<feature type="compositionally biased region" description="Pro residues" evidence="3">
    <location>
        <begin position="1693"/>
        <end position="1702"/>
    </location>
</feature>
<dbReference type="PROSITE" id="PS50014">
    <property type="entry name" value="BROMODOMAIN_2"/>
    <property type="match status" value="1"/>
</dbReference>
<dbReference type="CDD" id="cd22249">
    <property type="entry name" value="UDM1_RNF168_RNF169-like"/>
    <property type="match status" value="1"/>
</dbReference>
<dbReference type="InterPro" id="IPR029614">
    <property type="entry name" value="CECR2"/>
</dbReference>
<feature type="compositionally biased region" description="Basic and acidic residues" evidence="3">
    <location>
        <begin position="1257"/>
        <end position="1271"/>
    </location>
</feature>
<feature type="chain" id="PRO_5012104214" evidence="4">
    <location>
        <begin position="25"/>
        <end position="2185"/>
    </location>
</feature>
<feature type="compositionally biased region" description="Low complexity" evidence="3">
    <location>
        <begin position="1528"/>
        <end position="1539"/>
    </location>
</feature>
<feature type="region of interest" description="Disordered" evidence="3">
    <location>
        <begin position="835"/>
        <end position="1091"/>
    </location>
</feature>
<dbReference type="Gene3D" id="1.20.920.10">
    <property type="entry name" value="Bromodomain-like"/>
    <property type="match status" value="1"/>
</dbReference>
<feature type="compositionally biased region" description="Pro residues" evidence="3">
    <location>
        <begin position="1494"/>
        <end position="1504"/>
    </location>
</feature>
<feature type="compositionally biased region" description="Low complexity" evidence="3">
    <location>
        <begin position="777"/>
        <end position="786"/>
    </location>
</feature>
<dbReference type="InterPro" id="IPR001487">
    <property type="entry name" value="Bromodomain"/>
</dbReference>
<dbReference type="GO" id="GO:0006338">
    <property type="term" value="P:chromatin remodeling"/>
    <property type="evidence" value="ECO:0007669"/>
    <property type="project" value="InterPro"/>
</dbReference>
<feature type="compositionally biased region" description="Low complexity" evidence="3">
    <location>
        <begin position="1464"/>
        <end position="1485"/>
    </location>
</feature>
<feature type="compositionally biased region" description="Gly residues" evidence="3">
    <location>
        <begin position="1115"/>
        <end position="1125"/>
    </location>
</feature>
<dbReference type="OrthoDB" id="303107at2759"/>
<feature type="compositionally biased region" description="Basic and acidic residues" evidence="3">
    <location>
        <begin position="925"/>
        <end position="941"/>
    </location>
</feature>
<feature type="compositionally biased region" description="Basic and acidic residues" evidence="3">
    <location>
        <begin position="754"/>
        <end position="775"/>
    </location>
</feature>
<feature type="compositionally biased region" description="Basic residues" evidence="3">
    <location>
        <begin position="793"/>
        <end position="808"/>
    </location>
</feature>
<evidence type="ECO:0000313" key="6">
    <source>
        <dbReference type="EMBL" id="OXA52521.1"/>
    </source>
</evidence>
<feature type="compositionally biased region" description="Acidic residues" evidence="3">
    <location>
        <begin position="1243"/>
        <end position="1256"/>
    </location>
</feature>
<dbReference type="PANTHER" id="PTHR47092">
    <property type="entry name" value="CAT EYE SYNDROME CRITICAL REGION PROTEIN 2"/>
    <property type="match status" value="1"/>
</dbReference>
<feature type="region of interest" description="Disordered" evidence="3">
    <location>
        <begin position="1755"/>
        <end position="1822"/>
    </location>
</feature>
<feature type="compositionally biased region" description="Basic residues" evidence="3">
    <location>
        <begin position="978"/>
        <end position="989"/>
    </location>
</feature>
<feature type="compositionally biased region" description="Polar residues" evidence="3">
    <location>
        <begin position="1035"/>
        <end position="1051"/>
    </location>
</feature>
<feature type="compositionally biased region" description="Low complexity" evidence="3">
    <location>
        <begin position="1428"/>
        <end position="1445"/>
    </location>
</feature>
<dbReference type="PROSITE" id="PS00633">
    <property type="entry name" value="BROMODOMAIN_1"/>
    <property type="match status" value="1"/>
</dbReference>
<evidence type="ECO:0000256" key="2">
    <source>
        <dbReference type="PROSITE-ProRule" id="PRU00035"/>
    </source>
</evidence>
<comment type="caution">
    <text evidence="6">The sequence shown here is derived from an EMBL/GenBank/DDBJ whole genome shotgun (WGS) entry which is preliminary data.</text>
</comment>
<dbReference type="SUPFAM" id="SSF47370">
    <property type="entry name" value="Bromodomain"/>
    <property type="match status" value="1"/>
</dbReference>
<feature type="compositionally biased region" description="Low complexity" evidence="3">
    <location>
        <begin position="2126"/>
        <end position="2138"/>
    </location>
</feature>
<feature type="region of interest" description="Disordered" evidence="3">
    <location>
        <begin position="1962"/>
        <end position="2042"/>
    </location>
</feature>
<feature type="region of interest" description="Disordered" evidence="3">
    <location>
        <begin position="1662"/>
        <end position="1724"/>
    </location>
</feature>
<feature type="compositionally biased region" description="Low complexity" evidence="3">
    <location>
        <begin position="1863"/>
        <end position="1899"/>
    </location>
</feature>
<sequence length="2185" mass="239625">MKMMKFHNDPWGNLGLALFPTTLATLHCEIENGGGTTTTTHSSLSPNAWASRPFSKKELEEALLTDSVEEVASSLLQDLIVQLLKGCFNSKHDEITTSNYQMYLRRLFRKKCEEGSTKDNPFETDAAFHSLPVSIKVKILYDLCDFRLDNEDVPLKLESLESDSLRVEPLGRDSGGSTYWYFYGTRLYREDYGSDKSAAGRKRGRKELHWEKSLSKWQVVCYTEEDWQVLTRKFKNCKSIHEKNLHRTLSSDFLPELPRLFAEKERLQRKRMLEQQLRRSGRSVLSEPNQHHHHQQQREDMPVQQSHKKTKHASSEGGGEEGRESVSESGDMEEDELRRQREEQEKADRLLAEEIEREERKARLHLRERRGGGVPPSQPVSSVPTRISNNDKSSSSRSGSSSNRKKNIRGSRSSSATSKSPSKSPAKSTLTKNGSKKKTSPESKRTTNNSLSTIQSAVLSKGAKKYNKEDDDSDDGRGDERSDVEEDDDDDNPRDPSSDREEPAEDEKGDEGSTSRSSSPAPVKKSTKKVSTKAKQKSSSTDKEKRSKSKDKLKDKDRKKRKMKKEKSKDKDRDRQKQASKSKPTTEKALFDTNHAPPIHSMLGMSKAKVKSSVLFSQSEEDVQIGMHKVVESIKNHGDAWPFMNPVDEDYAPNYYKAISSPMDLQTMEDKLDNQEYVSLEEFIADFQRIVDNCIKYNGPSSEYTEMAETLQDAFHKSVQRYIAPDESDDEEISIEYSNMGSEKKRPRTHSTNNKKDEKSSEHKKENQSSTDKKQSSSKSKQSKSSSSEKKNKVDKKSKKHKLMRHHSRDSEAIENLDTATAETLKDIDKWLVETPKPTEYVSSGAAAFDNLRNRILEDDNDRDKHSPPKNSSPTNIIGHKRKLEENSPTATSRPQPFVKSKEAKRRDYNDEKDEDFTPPKKMPKKSDKPSPKDKSKSEKSKQKKSMTTTGNVKLKKNSDKQKHHSSSSKTGKDKRSSQHHHSSKHQRHSSGSGSSSKQRDSTSPPPVRPPYSKSNGPNNKVKKRTDSIIKDDYSSTTTSPGDNNSVTESKPSLKHSKSFEDKKHKSPVKRTNSLFTTLKGPGSIKKLQPLNKGNKLNSVESKFNKIAGQSDIFGGKGTPSGGGEVNSEKLVRGDNNSVGEKPEKKKCLLLNDAPTDRKGGPKLSLGTVLSTDAIKLGGFKKNEYEDDEDATPPSQYSTSTSGAGKVESSNNETAAATTATGSSEVPVKVEGSKASPQGSSKEEEDKEENDDEEEETDRKLEPSKGFKPEKCMPNLSAWIKAFGGPTKPVPGCVATAPVSNSPHGRKPDNDPKSFKVMGRGVGESNNSSSFSNNDSYKNAGHHKHSPVPKGVRKQQQQQHVLHPEQPPHWNSNSSTHAQQQQQQQQHKPPGEPHPTVLNEPQRELSSSSNKTHNNQQHKKHHRHRKMSTSSLSSQSESGSPHPFSNQDGPGVNPPRWVDEHWAHSQSQSPSASSQVSSQSPANSPFSPAINSPPHTPQTPPRPVGPVRVGFYQDITSQHSSPEKINEPHSNSNSNVASPSTPPTPTNNHSTNASRGGGGGREMSSTGSSNKNIGGGFGPYNAPQIYTPRYAASTPSPNVGPGSNMQSPSPGGMTSVESPPAGPNSPHSPNVPEYRPPSYSQSSNSQHTTSVLNISATTIRPGPSVVVPAHSSSAAHHRTSSLIHHGGSHSPAPSIPPYPPPTNHYGHPSSVGQPHPEAAHSTPAISQAHQPVMAHMNQVQAHSQMSHQQHYERYPPHNYHHQMNSPSSMPPSSLPSSASSYTQNLTAAHSHSQRPSTAQPSPYPSNPYASNPRNINIPPNVYTNPMSADSAMSRFYKSSVSSGELSLTSSGGGHSSSADQHTTSTSNNSSSSSSSSSRGRNSRSNAAAAAAANEQQQQEIQRRETAANLEGKLGHSELNGFVQWPHNLASLSQIVNSIPNPMNAVGMANAYRQYQDQQAMAESMSKYQRAADPSGYSSASGVSGGTKTGNPLNPPAAHSQPADKLPSDIDTPVVTSVTNSRRQGSKAESKSSSRSQSNSKSSGQAMVAASAFNFSSLSPADLALYPSKDEGSLYSASPPSLAHRPDLYPSSTSSFHTSFSPSSRSTAGGVPAPSISPYQIPPFIGSHPSPYQSQSSQPFAHSQPPRGLVDPYQQFFQSSPHVMGLLPPTGYPYPHGLGFNRPGWI</sequence>
<feature type="compositionally biased region" description="Basic and acidic residues" evidence="3">
    <location>
        <begin position="336"/>
        <end position="361"/>
    </location>
</feature>
<feature type="compositionally biased region" description="Basic and acidic residues" evidence="3">
    <location>
        <begin position="900"/>
        <end position="910"/>
    </location>
</feature>
<protein>
    <submittedName>
        <fullName evidence="6">Cat eye syndrome critical region protein 2</fullName>
    </submittedName>
</protein>
<feature type="compositionally biased region" description="Low complexity" evidence="3">
    <location>
        <begin position="413"/>
        <end position="429"/>
    </location>
</feature>
<feature type="compositionally biased region" description="Basic residues" evidence="3">
    <location>
        <begin position="1416"/>
        <end position="1427"/>
    </location>
</feature>
<feature type="region of interest" description="Disordered" evidence="3">
    <location>
        <begin position="273"/>
        <end position="597"/>
    </location>
</feature>
<evidence type="ECO:0000313" key="7">
    <source>
        <dbReference type="Proteomes" id="UP000198287"/>
    </source>
</evidence>
<dbReference type="GO" id="GO:0090537">
    <property type="term" value="C:CERF complex"/>
    <property type="evidence" value="ECO:0007669"/>
    <property type="project" value="InterPro"/>
</dbReference>
<feature type="compositionally biased region" description="Polar residues" evidence="3">
    <location>
        <begin position="1593"/>
        <end position="1609"/>
    </location>
</feature>
<feature type="compositionally biased region" description="Polar residues" evidence="3">
    <location>
        <begin position="1781"/>
        <end position="1799"/>
    </location>
</feature>
<feature type="compositionally biased region" description="Basic and acidic residues" evidence="3">
    <location>
        <begin position="540"/>
        <end position="556"/>
    </location>
</feature>
<keyword evidence="1 2" id="KW-0103">Bromodomain</keyword>
<evidence type="ECO:0000256" key="3">
    <source>
        <dbReference type="SAM" id="MobiDB-lite"/>
    </source>
</evidence>
<feature type="region of interest" description="Disordered" evidence="3">
    <location>
        <begin position="1843"/>
        <end position="1903"/>
    </location>
</feature>
<evidence type="ECO:0000259" key="5">
    <source>
        <dbReference type="PROSITE" id="PS50014"/>
    </source>
</evidence>
<feature type="compositionally biased region" description="Basic and acidic residues" evidence="3">
    <location>
        <begin position="567"/>
        <end position="577"/>
    </location>
</feature>
<feature type="compositionally biased region" description="Polar residues" evidence="3">
    <location>
        <begin position="1193"/>
        <end position="1213"/>
    </location>
</feature>
<gene>
    <name evidence="6" type="ORF">Fcan01_12570</name>
</gene>
<organism evidence="6 7">
    <name type="scientific">Folsomia candida</name>
    <name type="common">Springtail</name>
    <dbReference type="NCBI Taxonomy" id="158441"/>
    <lineage>
        <taxon>Eukaryota</taxon>
        <taxon>Metazoa</taxon>
        <taxon>Ecdysozoa</taxon>
        <taxon>Arthropoda</taxon>
        <taxon>Hexapoda</taxon>
        <taxon>Collembola</taxon>
        <taxon>Entomobryomorpha</taxon>
        <taxon>Isotomoidea</taxon>
        <taxon>Isotomidae</taxon>
        <taxon>Proisotominae</taxon>
        <taxon>Folsomia</taxon>
    </lineage>
</organism>
<dbReference type="Pfam" id="PF00439">
    <property type="entry name" value="Bromodomain"/>
    <property type="match status" value="1"/>
</dbReference>